<sequence>MTEWCTQHDRTVAEITPGFVHGITLRRLWSKPAVGKLNCYLHSSWINDTSFCGGAWLLCNHIGDVLYHARDSFLPRTNHIAAELSCILWCLSSLHDLRIDSCEVWLDCRAALEAVSFPSVWPKYRSLTSKIWQVIRVMRFYLSSPKANSLAREIACSVTRDGRFNSYLALGGPAWLHDRIERDKRDKRGSR</sequence>
<evidence type="ECO:0000313" key="2">
    <source>
        <dbReference type="EMBL" id="EOA32730.1"/>
    </source>
</evidence>
<protein>
    <recommendedName>
        <fullName evidence="1">RNase H type-1 domain-containing protein</fullName>
    </recommendedName>
</protein>
<dbReference type="EMBL" id="KB870807">
    <property type="protein sequence ID" value="EOA32730.1"/>
    <property type="molecule type" value="Genomic_DNA"/>
</dbReference>
<gene>
    <name evidence="2" type="ORF">CARUB_v10016034mg</name>
</gene>
<proteinExistence type="predicted"/>
<dbReference type="Proteomes" id="UP000029121">
    <property type="component" value="Unassembled WGS sequence"/>
</dbReference>
<keyword evidence="3" id="KW-1185">Reference proteome</keyword>
<organism evidence="2 3">
    <name type="scientific">Capsella rubella</name>
    <dbReference type="NCBI Taxonomy" id="81985"/>
    <lineage>
        <taxon>Eukaryota</taxon>
        <taxon>Viridiplantae</taxon>
        <taxon>Streptophyta</taxon>
        <taxon>Embryophyta</taxon>
        <taxon>Tracheophyta</taxon>
        <taxon>Spermatophyta</taxon>
        <taxon>Magnoliopsida</taxon>
        <taxon>eudicotyledons</taxon>
        <taxon>Gunneridae</taxon>
        <taxon>Pentapetalae</taxon>
        <taxon>rosids</taxon>
        <taxon>malvids</taxon>
        <taxon>Brassicales</taxon>
        <taxon>Brassicaceae</taxon>
        <taxon>Camelineae</taxon>
        <taxon>Capsella</taxon>
    </lineage>
</organism>
<dbReference type="InterPro" id="IPR002156">
    <property type="entry name" value="RNaseH_domain"/>
</dbReference>
<dbReference type="GO" id="GO:0004523">
    <property type="term" value="F:RNA-DNA hybrid ribonuclease activity"/>
    <property type="evidence" value="ECO:0007669"/>
    <property type="project" value="InterPro"/>
</dbReference>
<name>R0I418_9BRAS</name>
<dbReference type="STRING" id="81985.R0I418"/>
<accession>R0I418</accession>
<reference evidence="3" key="1">
    <citation type="journal article" date="2013" name="Nat. Genet.">
        <title>The Capsella rubella genome and the genomic consequences of rapid mating system evolution.</title>
        <authorList>
            <person name="Slotte T."/>
            <person name="Hazzouri K.M."/>
            <person name="Agren J.A."/>
            <person name="Koenig D."/>
            <person name="Maumus F."/>
            <person name="Guo Y.L."/>
            <person name="Steige K."/>
            <person name="Platts A.E."/>
            <person name="Escobar J.S."/>
            <person name="Newman L.K."/>
            <person name="Wang W."/>
            <person name="Mandakova T."/>
            <person name="Vello E."/>
            <person name="Smith L.M."/>
            <person name="Henz S.R."/>
            <person name="Steffen J."/>
            <person name="Takuno S."/>
            <person name="Brandvain Y."/>
            <person name="Coop G."/>
            <person name="Andolfatto P."/>
            <person name="Hu T.T."/>
            <person name="Blanchette M."/>
            <person name="Clark R.M."/>
            <person name="Quesneville H."/>
            <person name="Nordborg M."/>
            <person name="Gaut B.S."/>
            <person name="Lysak M.A."/>
            <person name="Jenkins J."/>
            <person name="Grimwood J."/>
            <person name="Chapman J."/>
            <person name="Prochnik S."/>
            <person name="Shu S."/>
            <person name="Rokhsar D."/>
            <person name="Schmutz J."/>
            <person name="Weigel D."/>
            <person name="Wright S.I."/>
        </authorList>
    </citation>
    <scope>NUCLEOTIDE SEQUENCE [LARGE SCALE GENOMIC DNA]</scope>
    <source>
        <strain evidence="3">cv. Monte Gargano</strain>
    </source>
</reference>
<dbReference type="eggNOG" id="KOG1075">
    <property type="taxonomic scope" value="Eukaryota"/>
</dbReference>
<evidence type="ECO:0000259" key="1">
    <source>
        <dbReference type="Pfam" id="PF13456"/>
    </source>
</evidence>
<feature type="domain" description="RNase H type-1" evidence="1">
    <location>
        <begin position="47"/>
        <end position="155"/>
    </location>
</feature>
<dbReference type="Pfam" id="PF13456">
    <property type="entry name" value="RVT_3"/>
    <property type="match status" value="1"/>
</dbReference>
<dbReference type="AlphaFoldDB" id="R0I418"/>
<dbReference type="GO" id="GO:0003676">
    <property type="term" value="F:nucleic acid binding"/>
    <property type="evidence" value="ECO:0007669"/>
    <property type="project" value="InterPro"/>
</dbReference>
<evidence type="ECO:0000313" key="3">
    <source>
        <dbReference type="Proteomes" id="UP000029121"/>
    </source>
</evidence>